<organism evidence="1 2">
    <name type="scientific">Phytophthora palmivora</name>
    <dbReference type="NCBI Taxonomy" id="4796"/>
    <lineage>
        <taxon>Eukaryota</taxon>
        <taxon>Sar</taxon>
        <taxon>Stramenopiles</taxon>
        <taxon>Oomycota</taxon>
        <taxon>Peronosporomycetes</taxon>
        <taxon>Peronosporales</taxon>
        <taxon>Peronosporaceae</taxon>
        <taxon>Phytophthora</taxon>
    </lineage>
</organism>
<proteinExistence type="predicted"/>
<comment type="caution">
    <text evidence="1">The sequence shown here is derived from an EMBL/GenBank/DDBJ whole genome shotgun (WGS) entry which is preliminary data.</text>
</comment>
<sequence>MDIYITACAKTAYCLNLVRSQDSLADTRVKGHQYRCRIEEHERASLCIDKVTLTFCCHGPLLYTVKLLLKLLHRRMFDWHRQTGRGIVTKKKIKQANNRKVAIPPQGTIKTS</sequence>
<gene>
    <name evidence="1" type="ORF">PHPALM_31782</name>
</gene>
<keyword evidence="2" id="KW-1185">Reference proteome</keyword>
<evidence type="ECO:0000313" key="2">
    <source>
        <dbReference type="Proteomes" id="UP000237271"/>
    </source>
</evidence>
<reference evidence="1 2" key="1">
    <citation type="journal article" date="2017" name="Genome Biol. Evol.">
        <title>Phytophthora megakarya and P. palmivora, closely related causal agents of cacao black pod rot, underwent increases in genome sizes and gene numbers by different mechanisms.</title>
        <authorList>
            <person name="Ali S.S."/>
            <person name="Shao J."/>
            <person name="Lary D.J."/>
            <person name="Kronmiller B."/>
            <person name="Shen D."/>
            <person name="Strem M.D."/>
            <person name="Amoako-Attah I."/>
            <person name="Akrofi A.Y."/>
            <person name="Begoude B.A."/>
            <person name="Ten Hoopen G.M."/>
            <person name="Coulibaly K."/>
            <person name="Kebe B.I."/>
            <person name="Melnick R.L."/>
            <person name="Guiltinan M.J."/>
            <person name="Tyler B.M."/>
            <person name="Meinhardt L.W."/>
            <person name="Bailey B.A."/>
        </authorList>
    </citation>
    <scope>NUCLEOTIDE SEQUENCE [LARGE SCALE GENOMIC DNA]</scope>
    <source>
        <strain evidence="2">sbr112.9</strain>
    </source>
</reference>
<dbReference type="Proteomes" id="UP000237271">
    <property type="component" value="Unassembled WGS sequence"/>
</dbReference>
<dbReference type="EMBL" id="NCKW01017140">
    <property type="protein sequence ID" value="POM59485.1"/>
    <property type="molecule type" value="Genomic_DNA"/>
</dbReference>
<name>A0A2P4X1Q7_9STRA</name>
<accession>A0A2P4X1Q7</accession>
<evidence type="ECO:0000313" key="1">
    <source>
        <dbReference type="EMBL" id="POM59485.1"/>
    </source>
</evidence>
<dbReference type="AlphaFoldDB" id="A0A2P4X1Q7"/>
<protein>
    <submittedName>
        <fullName evidence="1">Uncharacterized protein</fullName>
    </submittedName>
</protein>